<dbReference type="PANTHER" id="PTHR30183:SF3">
    <property type="entry name" value="MOLYBDENUM TRANSPORT SYSTEM PERMEASE PROTEIN MODB"/>
    <property type="match status" value="1"/>
</dbReference>
<keyword evidence="6 9" id="KW-0812">Transmembrane</keyword>
<comment type="similarity">
    <text evidence="2 10">Belongs to the binding-protein-dependent transport system permease family. CysTW subfamily.</text>
</comment>
<dbReference type="PROSITE" id="PS50928">
    <property type="entry name" value="ABC_TM1"/>
    <property type="match status" value="1"/>
</dbReference>
<sequence>MKLVDWNVFWPPVRLSVQVAASATAAAVLLGTACSRWMTLRKRKGTAWLETIWMLPLVLPPSATGFLLLVVFGRNSFAGKVLEHIFGSPLVFSPAAAVVAAAVVSFPLVYQATKTGFLAVDRDLEDAARTDGAGEWRVFRYVTLPLSSRSLLAAAILGFCRSLGEFGATLMVAGNIPGKTQTVPTAIYIAVGSGDMKTAWAWTASIVFLSFLLLLLADRLPANRPFSR</sequence>
<reference evidence="12 13" key="1">
    <citation type="submission" date="2016-12" db="EMBL/GenBank/DDBJ databases">
        <title>Candidatus Reconcilibacillus cellulovorans genome.</title>
        <authorList>
            <person name="Kolinko S."/>
            <person name="Wu Y.-W."/>
            <person name="Tachea F."/>
            <person name="Denzel E."/>
            <person name="Hiras J."/>
            <person name="Baecker N."/>
            <person name="Chan L.J."/>
            <person name="Eichorst S.A."/>
            <person name="Frey D."/>
            <person name="Adams P.D."/>
            <person name="Pray T."/>
            <person name="Tanjore D."/>
            <person name="Petzold C.J."/>
            <person name="Gladden J.M."/>
            <person name="Simmons B.A."/>
            <person name="Singer S.W."/>
        </authorList>
    </citation>
    <scope>NUCLEOTIDE SEQUENCE [LARGE SCALE GENOMIC DNA]</scope>
    <source>
        <strain evidence="12">JTherm</strain>
    </source>
</reference>
<evidence type="ECO:0000256" key="9">
    <source>
        <dbReference type="RuleBase" id="RU363032"/>
    </source>
</evidence>
<comment type="caution">
    <text evidence="12">The sequence shown here is derived from an EMBL/GenBank/DDBJ whole genome shotgun (WGS) entry which is preliminary data.</text>
</comment>
<evidence type="ECO:0000256" key="1">
    <source>
        <dbReference type="ARBA" id="ARBA00004651"/>
    </source>
</evidence>
<feature type="domain" description="ABC transmembrane type-1" evidence="11">
    <location>
        <begin position="13"/>
        <end position="217"/>
    </location>
</feature>
<evidence type="ECO:0000256" key="2">
    <source>
        <dbReference type="ARBA" id="ARBA00007069"/>
    </source>
</evidence>
<dbReference type="Proteomes" id="UP000243688">
    <property type="component" value="Unassembled WGS sequence"/>
</dbReference>
<evidence type="ECO:0000256" key="5">
    <source>
        <dbReference type="ARBA" id="ARBA00022505"/>
    </source>
</evidence>
<evidence type="ECO:0000256" key="4">
    <source>
        <dbReference type="ARBA" id="ARBA00022475"/>
    </source>
</evidence>
<dbReference type="PROSITE" id="PS51257">
    <property type="entry name" value="PROKAR_LIPOPROTEIN"/>
    <property type="match status" value="1"/>
</dbReference>
<dbReference type="NCBIfam" id="TIGR02141">
    <property type="entry name" value="modB_ABC"/>
    <property type="match status" value="1"/>
</dbReference>
<dbReference type="InterPro" id="IPR011867">
    <property type="entry name" value="ModB_ABC"/>
</dbReference>
<dbReference type="InterPro" id="IPR000515">
    <property type="entry name" value="MetI-like"/>
</dbReference>
<organism evidence="12 13">
    <name type="scientific">Candidatus Reconcilbacillus cellulovorans</name>
    <dbReference type="NCBI Taxonomy" id="1906605"/>
    <lineage>
        <taxon>Bacteria</taxon>
        <taxon>Bacillati</taxon>
        <taxon>Bacillota</taxon>
        <taxon>Bacilli</taxon>
        <taxon>Bacillales</taxon>
        <taxon>Paenibacillaceae</taxon>
        <taxon>Candidatus Reconcilbacillus</taxon>
    </lineage>
</organism>
<evidence type="ECO:0000259" key="11">
    <source>
        <dbReference type="PROSITE" id="PS50928"/>
    </source>
</evidence>
<keyword evidence="7 9" id="KW-1133">Transmembrane helix</keyword>
<evidence type="ECO:0000313" key="13">
    <source>
        <dbReference type="Proteomes" id="UP000243688"/>
    </source>
</evidence>
<protein>
    <recommendedName>
        <fullName evidence="10">Molybdenum transport system permease</fullName>
    </recommendedName>
</protein>
<keyword evidence="4 10" id="KW-1003">Cell membrane</keyword>
<comment type="function">
    <text evidence="10">Part of the binding-protein-dependent transport system for molybdenum; probably responsible for the translocation of the substrate across the membrane.</text>
</comment>
<dbReference type="PANTHER" id="PTHR30183">
    <property type="entry name" value="MOLYBDENUM TRANSPORT SYSTEM PERMEASE PROTEIN MODB"/>
    <property type="match status" value="1"/>
</dbReference>
<keyword evidence="8 9" id="KW-0472">Membrane</keyword>
<proteinExistence type="inferred from homology"/>
<keyword evidence="3 9" id="KW-0813">Transport</keyword>
<name>A0A2A6DX11_9BACL</name>
<dbReference type="AlphaFoldDB" id="A0A2A6DX11"/>
<dbReference type="GO" id="GO:0005886">
    <property type="term" value="C:plasma membrane"/>
    <property type="evidence" value="ECO:0007669"/>
    <property type="project" value="UniProtKB-SubCell"/>
</dbReference>
<dbReference type="CDD" id="cd06261">
    <property type="entry name" value="TM_PBP2"/>
    <property type="match status" value="1"/>
</dbReference>
<accession>A0A2A6DX11</accession>
<dbReference type="GO" id="GO:0015098">
    <property type="term" value="F:molybdate ion transmembrane transporter activity"/>
    <property type="evidence" value="ECO:0007669"/>
    <property type="project" value="UniProtKB-UniRule"/>
</dbReference>
<feature type="transmembrane region" description="Helical" evidence="9">
    <location>
        <begin position="52"/>
        <end position="73"/>
    </location>
</feature>
<keyword evidence="5 10" id="KW-0500">Molybdenum</keyword>
<evidence type="ECO:0000256" key="8">
    <source>
        <dbReference type="ARBA" id="ARBA00023136"/>
    </source>
</evidence>
<feature type="transmembrane region" description="Helical" evidence="9">
    <location>
        <begin position="20"/>
        <end position="40"/>
    </location>
</feature>
<evidence type="ECO:0000256" key="6">
    <source>
        <dbReference type="ARBA" id="ARBA00022692"/>
    </source>
</evidence>
<evidence type="ECO:0000256" key="3">
    <source>
        <dbReference type="ARBA" id="ARBA00022448"/>
    </source>
</evidence>
<feature type="transmembrane region" description="Helical" evidence="9">
    <location>
        <begin position="85"/>
        <end position="110"/>
    </location>
</feature>
<gene>
    <name evidence="12" type="ORF">BLM47_12675</name>
</gene>
<evidence type="ECO:0000256" key="10">
    <source>
        <dbReference type="RuleBase" id="RU365097"/>
    </source>
</evidence>
<feature type="transmembrane region" description="Helical" evidence="9">
    <location>
        <begin position="199"/>
        <end position="217"/>
    </location>
</feature>
<dbReference type="Pfam" id="PF00528">
    <property type="entry name" value="BPD_transp_1"/>
    <property type="match status" value="1"/>
</dbReference>
<dbReference type="InterPro" id="IPR035906">
    <property type="entry name" value="MetI-like_sf"/>
</dbReference>
<feature type="transmembrane region" description="Helical" evidence="9">
    <location>
        <begin position="150"/>
        <end position="173"/>
    </location>
</feature>
<evidence type="ECO:0000313" key="12">
    <source>
        <dbReference type="EMBL" id="PDO09420.1"/>
    </source>
</evidence>
<dbReference type="EMBL" id="MOXJ01000040">
    <property type="protein sequence ID" value="PDO09420.1"/>
    <property type="molecule type" value="Genomic_DNA"/>
</dbReference>
<comment type="subcellular location">
    <subcellularLocation>
        <location evidence="1 9">Cell membrane</location>
        <topology evidence="1 9">Multi-pass membrane protein</topology>
    </subcellularLocation>
</comment>
<evidence type="ECO:0000256" key="7">
    <source>
        <dbReference type="ARBA" id="ARBA00022989"/>
    </source>
</evidence>
<dbReference type="SUPFAM" id="SSF161098">
    <property type="entry name" value="MetI-like"/>
    <property type="match status" value="1"/>
</dbReference>
<dbReference type="Gene3D" id="1.10.3720.10">
    <property type="entry name" value="MetI-like"/>
    <property type="match status" value="1"/>
</dbReference>